<evidence type="ECO:0000313" key="3">
    <source>
        <dbReference type="Proteomes" id="UP001600165"/>
    </source>
</evidence>
<evidence type="ECO:0000313" key="2">
    <source>
        <dbReference type="EMBL" id="MFE4104666.1"/>
    </source>
</evidence>
<dbReference type="PANTHER" id="PTHR43179">
    <property type="entry name" value="RHAMNOSYLTRANSFERASE WBBL"/>
    <property type="match status" value="1"/>
</dbReference>
<dbReference type="RefSeq" id="WP_377960161.1">
    <property type="nucleotide sequence ID" value="NZ_JBHZOL010000001.1"/>
</dbReference>
<dbReference type="EC" id="2.4.-.-" evidence="2"/>
<dbReference type="Gene3D" id="3.90.550.10">
    <property type="entry name" value="Spore Coat Polysaccharide Biosynthesis Protein SpsA, Chain A"/>
    <property type="match status" value="1"/>
</dbReference>
<dbReference type="Proteomes" id="UP001600165">
    <property type="component" value="Unassembled WGS sequence"/>
</dbReference>
<dbReference type="EMBL" id="JBHZOL010000001">
    <property type="protein sequence ID" value="MFE4104666.1"/>
    <property type="molecule type" value="Genomic_DNA"/>
</dbReference>
<dbReference type="PANTHER" id="PTHR43179:SF7">
    <property type="entry name" value="RHAMNOSYLTRANSFERASE WBBL"/>
    <property type="match status" value="1"/>
</dbReference>
<dbReference type="SUPFAM" id="SSF53448">
    <property type="entry name" value="Nucleotide-diphospho-sugar transferases"/>
    <property type="match status" value="1"/>
</dbReference>
<gene>
    <name evidence="2" type="ORF">ACFVKH_00155</name>
</gene>
<name>A0ABW6I942_9CYAN</name>
<feature type="domain" description="Glycosyltransferase 2-like" evidence="1">
    <location>
        <begin position="33"/>
        <end position="205"/>
    </location>
</feature>
<dbReference type="Pfam" id="PF00535">
    <property type="entry name" value="Glycos_transf_2"/>
    <property type="match status" value="1"/>
</dbReference>
<accession>A0ABW6I942</accession>
<keyword evidence="2" id="KW-0328">Glycosyltransferase</keyword>
<dbReference type="InterPro" id="IPR029044">
    <property type="entry name" value="Nucleotide-diphossugar_trans"/>
</dbReference>
<comment type="caution">
    <text evidence="2">The sequence shown here is derived from an EMBL/GenBank/DDBJ whole genome shotgun (WGS) entry which is preliminary data.</text>
</comment>
<evidence type="ECO:0000259" key="1">
    <source>
        <dbReference type="Pfam" id="PF00535"/>
    </source>
</evidence>
<dbReference type="GO" id="GO:0016757">
    <property type="term" value="F:glycosyltransferase activity"/>
    <property type="evidence" value="ECO:0007669"/>
    <property type="project" value="UniProtKB-KW"/>
</dbReference>
<dbReference type="InterPro" id="IPR001173">
    <property type="entry name" value="Glyco_trans_2-like"/>
</dbReference>
<organism evidence="2 3">
    <name type="scientific">Almyronema epifaneia S1</name>
    <dbReference type="NCBI Taxonomy" id="2991925"/>
    <lineage>
        <taxon>Bacteria</taxon>
        <taxon>Bacillati</taxon>
        <taxon>Cyanobacteriota</taxon>
        <taxon>Cyanophyceae</taxon>
        <taxon>Nodosilineales</taxon>
        <taxon>Nodosilineaceae</taxon>
        <taxon>Almyronema</taxon>
        <taxon>Almyronema epifaneia</taxon>
    </lineage>
</organism>
<keyword evidence="3" id="KW-1185">Reference proteome</keyword>
<sequence length="351" mass="40604">MSLVAEETQSQITLESAAAEPQVTLVVVPRERFSCARQSLESIYAHTQLPFKLVYVDGNSPAPLRQYLKQQSQQSGFEIVSTDYYLYPNQARNLGLQQVTTPYLVFIDNDVIVSPGWLEALLTCAEETGAAVVGPLMCQHSPIHQEVHFAGGEAHVWTDKTGRRRVREKMYDQGKQVTAIRDRLKRSPTELAEFHCVLVRRDIFEQMGQLDESMLNTKEHLDFCMSVRELGETVYFEPDSLVTYLPGAPQDWSDVHYYMLRWSDAWTLSSLHHFRDKWQLAEDGYFKNKYKKLGWRRYMSLIEPLAQRLTFNLGTNFVARAIAKLEHGLNHYLTYQHRRLQQKSRVNASPR</sequence>
<keyword evidence="2" id="KW-0808">Transferase</keyword>
<protein>
    <submittedName>
        <fullName evidence="2">Glycosyltransferase family 2 protein</fullName>
        <ecNumber evidence="2">2.4.-.-</ecNumber>
    </submittedName>
</protein>
<reference evidence="2 3" key="1">
    <citation type="submission" date="2024-10" db="EMBL/GenBank/DDBJ databases">
        <authorList>
            <person name="Ratan Roy A."/>
            <person name="Morales Sandoval P.H."/>
            <person name="De Los Santos Villalobos S."/>
            <person name="Chakraborty S."/>
            <person name="Mukherjee J."/>
        </authorList>
    </citation>
    <scope>NUCLEOTIDE SEQUENCE [LARGE SCALE GENOMIC DNA]</scope>
    <source>
        <strain evidence="2 3">S1</strain>
    </source>
</reference>
<proteinExistence type="predicted"/>